<comment type="caution">
    <text evidence="1">The sequence shown here is derived from an EMBL/GenBank/DDBJ whole genome shotgun (WGS) entry which is preliminary data.</text>
</comment>
<sequence length="491" mass="54201">MSTIIRAPVGVLDHFCPPNYTAFGWYIPLKDGVTPREAFATLRHGLRLTFKQLPWLSGKVYKKATTRPGWRPGELEIGYDPADVEGDLPQFQFKQFDESQLPMNYEEIRDCGFPLDTFPDEEILWGSYIKVPEENEGAECFKAQANFIPGGLLLCGATHHNVSDGTGQFDVWRLWAANCNGLQSGVAPNAVDPLSSDHSLIERIWAAESTPKEIKDINPVSWNLLDMDPPTAIPRPTAIPTLFSEDAMRSVIFYISPDDFIALQKKCVEEAGPEARISSNDALTALVWRGLLKARRTAALNSGRASPSDLADIQAKLHLTLDGRPDISQRGDMPHVYLGNVVYMNLCTLPLSILTAPDGLAAVARAIRQTAEAATSEAMLEAYGLARGVKDFATLGMRLAPLRHYDMMLSSLIMFPVGGMRWGGEVFARGGEPDAVRPLLDEINKVARLCFPLPRRKIGAGVEFVLNLFEDEMELLMGDPEFGEFAVYLSS</sequence>
<dbReference type="EMBL" id="JAGIZQ010000005">
    <property type="protein sequence ID" value="KAH6628942.1"/>
    <property type="molecule type" value="Genomic_DNA"/>
</dbReference>
<evidence type="ECO:0000313" key="1">
    <source>
        <dbReference type="EMBL" id="KAH6628942.1"/>
    </source>
</evidence>
<keyword evidence="2" id="KW-1185">Reference proteome</keyword>
<accession>A0ACB7P7S6</accession>
<name>A0ACB7P7S6_9PEZI</name>
<organism evidence="1 2">
    <name type="scientific">Chaetomium tenue</name>
    <dbReference type="NCBI Taxonomy" id="1854479"/>
    <lineage>
        <taxon>Eukaryota</taxon>
        <taxon>Fungi</taxon>
        <taxon>Dikarya</taxon>
        <taxon>Ascomycota</taxon>
        <taxon>Pezizomycotina</taxon>
        <taxon>Sordariomycetes</taxon>
        <taxon>Sordariomycetidae</taxon>
        <taxon>Sordariales</taxon>
        <taxon>Chaetomiaceae</taxon>
        <taxon>Chaetomium</taxon>
    </lineage>
</organism>
<gene>
    <name evidence="1" type="ORF">F5144DRAFT_329340</name>
</gene>
<dbReference type="Proteomes" id="UP000724584">
    <property type="component" value="Unassembled WGS sequence"/>
</dbReference>
<reference evidence="1 2" key="1">
    <citation type="journal article" date="2021" name="Nat. Commun.">
        <title>Genetic determinants of endophytism in the Arabidopsis root mycobiome.</title>
        <authorList>
            <person name="Mesny F."/>
            <person name="Miyauchi S."/>
            <person name="Thiergart T."/>
            <person name="Pickel B."/>
            <person name="Atanasova L."/>
            <person name="Karlsson M."/>
            <person name="Huettel B."/>
            <person name="Barry K.W."/>
            <person name="Haridas S."/>
            <person name="Chen C."/>
            <person name="Bauer D."/>
            <person name="Andreopoulos W."/>
            <person name="Pangilinan J."/>
            <person name="LaButti K."/>
            <person name="Riley R."/>
            <person name="Lipzen A."/>
            <person name="Clum A."/>
            <person name="Drula E."/>
            <person name="Henrissat B."/>
            <person name="Kohler A."/>
            <person name="Grigoriev I.V."/>
            <person name="Martin F.M."/>
            <person name="Hacquard S."/>
        </authorList>
    </citation>
    <scope>NUCLEOTIDE SEQUENCE [LARGE SCALE GENOMIC DNA]</scope>
    <source>
        <strain evidence="1 2">MPI-SDFR-AT-0079</strain>
    </source>
</reference>
<proteinExistence type="predicted"/>
<evidence type="ECO:0000313" key="2">
    <source>
        <dbReference type="Proteomes" id="UP000724584"/>
    </source>
</evidence>
<protein>
    <submittedName>
        <fullName evidence="1">Uncharacterized protein</fullName>
    </submittedName>
</protein>